<gene>
    <name evidence="2" type="ORF">NLJ89_g7587</name>
</gene>
<feature type="region of interest" description="Disordered" evidence="1">
    <location>
        <begin position="180"/>
        <end position="205"/>
    </location>
</feature>
<comment type="caution">
    <text evidence="2">The sequence shown here is derived from an EMBL/GenBank/DDBJ whole genome shotgun (WGS) entry which is preliminary data.</text>
</comment>
<proteinExistence type="predicted"/>
<feature type="compositionally biased region" description="Basic and acidic residues" evidence="1">
    <location>
        <begin position="180"/>
        <end position="191"/>
    </location>
</feature>
<accession>A0A9W8JW32</accession>
<name>A0A9W8JW32_9AGAR</name>
<dbReference type="EMBL" id="JANKHO010000923">
    <property type="protein sequence ID" value="KAJ3505105.1"/>
    <property type="molecule type" value="Genomic_DNA"/>
</dbReference>
<reference evidence="2" key="1">
    <citation type="submission" date="2022-07" db="EMBL/GenBank/DDBJ databases">
        <title>Genome Sequence of Agrocybe chaxingu.</title>
        <authorList>
            <person name="Buettner E."/>
        </authorList>
    </citation>
    <scope>NUCLEOTIDE SEQUENCE</scope>
    <source>
        <strain evidence="2">MP-N11</strain>
    </source>
</reference>
<protein>
    <recommendedName>
        <fullName evidence="4">F-box domain-containing protein</fullName>
    </recommendedName>
</protein>
<sequence length="385" mass="43607">MYTYPLNRPFQRRHTEPNIFAFSNNTNTTDPRNKAEEIAHIDAEIAHIEDNIVLLVRRRSFLQRKRNTYSPAASLPPELLALIFDYACLPSSDDAWKDLFMLQRQGAHGTTNLGMGLGTGAVTPLFLGAVCSTWRDIAFGTSRLWDAVNIRLNDKHAQQQARLLRQWLTRAGNRPLSIRVVEDETHTHRSDEEEEEHSEGGEDDERWNIDVTSRAVIDVLTSFSTQWHTLDLFVLPSSWKGVLSKVRHALPQLTNLTLRVADLSTTLARVDAFAYAPALRSVSLAGYSPSDVRLPYTQLEQFDTEYFTVSECLDALRLCPFLRRCQFHQVDGLGAVEPSPNTTISLSVRHEQLQALELVLDGKREMYALLDILRLPALTELVLSL</sequence>
<evidence type="ECO:0000256" key="1">
    <source>
        <dbReference type="SAM" id="MobiDB-lite"/>
    </source>
</evidence>
<evidence type="ECO:0000313" key="3">
    <source>
        <dbReference type="Proteomes" id="UP001148786"/>
    </source>
</evidence>
<dbReference type="Proteomes" id="UP001148786">
    <property type="component" value="Unassembled WGS sequence"/>
</dbReference>
<organism evidence="2 3">
    <name type="scientific">Agrocybe chaxingu</name>
    <dbReference type="NCBI Taxonomy" id="84603"/>
    <lineage>
        <taxon>Eukaryota</taxon>
        <taxon>Fungi</taxon>
        <taxon>Dikarya</taxon>
        <taxon>Basidiomycota</taxon>
        <taxon>Agaricomycotina</taxon>
        <taxon>Agaricomycetes</taxon>
        <taxon>Agaricomycetidae</taxon>
        <taxon>Agaricales</taxon>
        <taxon>Agaricineae</taxon>
        <taxon>Strophariaceae</taxon>
        <taxon>Agrocybe</taxon>
    </lineage>
</organism>
<keyword evidence="3" id="KW-1185">Reference proteome</keyword>
<dbReference type="OrthoDB" id="2269034at2759"/>
<evidence type="ECO:0000313" key="2">
    <source>
        <dbReference type="EMBL" id="KAJ3505105.1"/>
    </source>
</evidence>
<feature type="compositionally biased region" description="Acidic residues" evidence="1">
    <location>
        <begin position="192"/>
        <end position="205"/>
    </location>
</feature>
<dbReference type="AlphaFoldDB" id="A0A9W8JW32"/>
<evidence type="ECO:0008006" key="4">
    <source>
        <dbReference type="Google" id="ProtNLM"/>
    </source>
</evidence>